<dbReference type="GO" id="GO:0005637">
    <property type="term" value="C:nuclear inner membrane"/>
    <property type="evidence" value="ECO:0007669"/>
    <property type="project" value="UniProtKB-SubCell"/>
</dbReference>
<organism evidence="9">
    <name type="scientific">Culicoides sonorensis</name>
    <name type="common">Biting midge</name>
    <dbReference type="NCBI Taxonomy" id="179676"/>
    <lineage>
        <taxon>Eukaryota</taxon>
        <taxon>Metazoa</taxon>
        <taxon>Ecdysozoa</taxon>
        <taxon>Arthropoda</taxon>
        <taxon>Hexapoda</taxon>
        <taxon>Insecta</taxon>
        <taxon>Pterygota</taxon>
        <taxon>Neoptera</taxon>
        <taxon>Endopterygota</taxon>
        <taxon>Diptera</taxon>
        <taxon>Nematocera</taxon>
        <taxon>Chironomoidea</taxon>
        <taxon>Ceratopogonidae</taxon>
        <taxon>Ceratopogoninae</taxon>
        <taxon>Culicoides</taxon>
        <taxon>Monoculicoides</taxon>
    </lineage>
</organism>
<evidence type="ECO:0000256" key="2">
    <source>
        <dbReference type="ARBA" id="ARBA00010631"/>
    </source>
</evidence>
<protein>
    <recommendedName>
        <fullName evidence="7">Nuclear envelope membrane protein</fullName>
    </recommendedName>
    <alternativeName>
        <fullName evidence="6">Nuclear rim protein</fullName>
    </alternativeName>
</protein>
<evidence type="ECO:0000313" key="10">
    <source>
        <dbReference type="EMBL" id="SSX29591.1"/>
    </source>
</evidence>
<evidence type="ECO:0000256" key="1">
    <source>
        <dbReference type="ARBA" id="ARBA00004473"/>
    </source>
</evidence>
<evidence type="ECO:0000313" key="9">
    <source>
        <dbReference type="EMBL" id="SSX09868.1"/>
    </source>
</evidence>
<feature type="transmembrane region" description="Helical" evidence="8">
    <location>
        <begin position="92"/>
        <end position="114"/>
    </location>
</feature>
<feature type="transmembrane region" description="Helical" evidence="8">
    <location>
        <begin position="7"/>
        <end position="31"/>
    </location>
</feature>
<evidence type="ECO:0000256" key="4">
    <source>
        <dbReference type="ARBA" id="ARBA00022989"/>
    </source>
</evidence>
<dbReference type="EMBL" id="UFQT01001231">
    <property type="protein sequence ID" value="SSX29591.1"/>
    <property type="molecule type" value="Genomic_DNA"/>
</dbReference>
<dbReference type="PANTHER" id="PTHR31040:SF1">
    <property type="entry name" value="NURIM"/>
    <property type="match status" value="1"/>
</dbReference>
<comment type="similarity">
    <text evidence="2">Belongs to the nurim family.</text>
</comment>
<name>A0A336L130_CULSO</name>
<keyword evidence="3 8" id="KW-0812">Transmembrane</keyword>
<dbReference type="EMBL" id="UFQS01001231">
    <property type="protein sequence ID" value="SSX09868.1"/>
    <property type="molecule type" value="Genomic_DNA"/>
</dbReference>
<evidence type="ECO:0000256" key="7">
    <source>
        <dbReference type="ARBA" id="ARBA00032957"/>
    </source>
</evidence>
<gene>
    <name evidence="9" type="primary">CSON001487</name>
</gene>
<accession>A0A336L130</accession>
<evidence type="ECO:0000256" key="8">
    <source>
        <dbReference type="SAM" id="Phobius"/>
    </source>
</evidence>
<dbReference type="PANTHER" id="PTHR31040">
    <property type="entry name" value="NURIM"/>
    <property type="match status" value="1"/>
</dbReference>
<comment type="subcellular location">
    <subcellularLocation>
        <location evidence="1">Nucleus inner membrane</location>
        <topology evidence="1">Multi-pass membrane protein</topology>
    </subcellularLocation>
</comment>
<dbReference type="OMA" id="NAHTWIF"/>
<dbReference type="InterPro" id="IPR033580">
    <property type="entry name" value="Nurim-like"/>
</dbReference>
<feature type="transmembrane region" description="Helical" evidence="8">
    <location>
        <begin position="58"/>
        <end position="80"/>
    </location>
</feature>
<dbReference type="AlphaFoldDB" id="A0A336L130"/>
<dbReference type="VEuPathDB" id="VectorBase:CSON001487"/>
<evidence type="ECO:0000256" key="3">
    <source>
        <dbReference type="ARBA" id="ARBA00022692"/>
    </source>
</evidence>
<reference evidence="10" key="2">
    <citation type="submission" date="2018-07" db="EMBL/GenBank/DDBJ databases">
        <authorList>
            <person name="Quirk P.G."/>
            <person name="Krulwich T.A."/>
        </authorList>
    </citation>
    <scope>NUCLEOTIDE SEQUENCE</scope>
</reference>
<proteinExistence type="inferred from homology"/>
<evidence type="ECO:0000256" key="5">
    <source>
        <dbReference type="ARBA" id="ARBA00023136"/>
    </source>
</evidence>
<keyword evidence="4 8" id="KW-1133">Transmembrane helix</keyword>
<sequence>MSALQNLVLLLIGITSFVFTFVSIGKLAWFLSAVYQTKVENENLSTGDQVKEVLSNKLVLNALFVDASLAILFIFVHSFFRIDSVKGFWTKIGLKSAVRSIYCLVSALSLLFLLKHWKIVPYSFWEFDIYTTNFRYWCFFLAHSLAWTIIYAGSLLMDLPELLGIKQIVYHLQGLPHPCEYYKSEQLNTLYSHIRHPSFICLTLSLWGANCMTFDRFILASLWTLYMFLAWNPDSKDYEYQKIQLTRKKLELNQRTTMQQRVYW</sequence>
<reference evidence="9" key="1">
    <citation type="submission" date="2018-04" db="EMBL/GenBank/DDBJ databases">
        <authorList>
            <person name="Go L.Y."/>
            <person name="Mitchell J.A."/>
        </authorList>
    </citation>
    <scope>NUCLEOTIDE SEQUENCE</scope>
    <source>
        <tissue evidence="9">Whole organism</tissue>
    </source>
</reference>
<keyword evidence="5 8" id="KW-0472">Membrane</keyword>
<evidence type="ECO:0000256" key="6">
    <source>
        <dbReference type="ARBA" id="ARBA00031700"/>
    </source>
</evidence>
<feature type="transmembrane region" description="Helical" evidence="8">
    <location>
        <begin position="134"/>
        <end position="157"/>
    </location>
</feature>